<dbReference type="AlphaFoldDB" id="A0ABC9YJH9"/>
<evidence type="ECO:0000256" key="1">
    <source>
        <dbReference type="SAM" id="MobiDB-lite"/>
    </source>
</evidence>
<comment type="caution">
    <text evidence="3">The sequence shown here is derived from an EMBL/GenBank/DDBJ whole genome shotgun (WGS) entry which is preliminary data.</text>
</comment>
<evidence type="ECO:0000313" key="4">
    <source>
        <dbReference type="Proteomes" id="UP001623348"/>
    </source>
</evidence>
<dbReference type="SUPFAM" id="SSF56672">
    <property type="entry name" value="DNA/RNA polymerases"/>
    <property type="match status" value="2"/>
</dbReference>
<protein>
    <recommendedName>
        <fullName evidence="2">Reverse transcriptase domain-containing protein</fullName>
    </recommendedName>
</protein>
<dbReference type="PANTHER" id="PTHR33064">
    <property type="entry name" value="POL PROTEIN"/>
    <property type="match status" value="1"/>
</dbReference>
<evidence type="ECO:0000313" key="3">
    <source>
        <dbReference type="EMBL" id="GAB0210086.1"/>
    </source>
</evidence>
<accession>A0ABC9YJH9</accession>
<gene>
    <name evidence="3" type="ORF">GRJ2_003474400</name>
</gene>
<dbReference type="PANTHER" id="PTHR33064:SF36">
    <property type="entry name" value="CCHC-TYPE DOMAIN-CONTAINING PROTEIN"/>
    <property type="match status" value="1"/>
</dbReference>
<reference evidence="3 4" key="1">
    <citation type="submission" date="2024-06" db="EMBL/GenBank/DDBJ databases">
        <title>The draft genome of Grus japonensis, version 3.</title>
        <authorList>
            <person name="Nabeshima K."/>
            <person name="Suzuki S."/>
            <person name="Onuma M."/>
        </authorList>
    </citation>
    <scope>NUCLEOTIDE SEQUENCE [LARGE SCALE GENOMIC DNA]</scope>
    <source>
        <strain evidence="3 4">451A</strain>
    </source>
</reference>
<proteinExistence type="predicted"/>
<dbReference type="EMBL" id="BAAFJT010000342">
    <property type="protein sequence ID" value="GAB0210086.1"/>
    <property type="molecule type" value="Genomic_DNA"/>
</dbReference>
<name>A0ABC9YJH9_GRUJA</name>
<dbReference type="InterPro" id="IPR000477">
    <property type="entry name" value="RT_dom"/>
</dbReference>
<sequence>MKLEARVGLEPILNNFLKYGLLRECQSEYNTPILPVKKPHSQEYRLVRDLRAINQIVVDVRPVVPSPCTFVNYSNVYFTVLDLKDAFFYIPLEEQSQKLFAFEWESPTTGWKMQLCWTVLPQGFKNNPTIFGNVLAKELEQWQAIKEEKMEVEVPVSEHKSIIIVTPPHLIDNQTHFCSPAASHSGLKDKHVSLDHEVDKEIRYLDEVLEANCCDSTADNTSNGISSLEPSAITALDSSRASVNYINDSVANKRKENVANRQIPSDAEQNETSMTAEKLKSKASNPGKLTCHLIEGCLAYFNENQQLLALYWGLACAYQATVQYSQRTVVEEGTQTASEDTVAEIGTQTITTTVIAPVVKKKQWTRRSTGPYHQLVREEEEEEERFDQEAGPSAKKWEEGVREIRQEAETTWSLTSSELRDMQKDYSCQPGKWTTTDEGIQYLRELAVLEVIHSDLDEEEVSKDPEDVLCMQATWRKVILSAPASYSDSMAVMYCPDMDTPTVEKVSSWLQNFEENLCTSSSLRDNTLTVRGTLRNQSSPAPVRGKGSPRCLSRGALWYFLCDQGEDMRKWDGEPTFKLEARVRELRGKTAVKKGSPKKTISVVAAETQEGNQPSPRCKTKITSLDPDYLRRRYSKDLKGYRWAFGVATVNTEKIKQLSTLPGLSEDPFIVGLLRVEEQQVPIATRTVHRWQYRTNRDSLAPIHEWIHQLESQGVISKTHSPFHSPIWPVQKSDGGWRLTVDYRGLNEVTPPLSAAVPDMVRAPI</sequence>
<feature type="domain" description="Reverse transcriptase" evidence="2">
    <location>
        <begin position="36"/>
        <end position="144"/>
    </location>
</feature>
<feature type="region of interest" description="Disordered" evidence="1">
    <location>
        <begin position="258"/>
        <end position="281"/>
    </location>
</feature>
<dbReference type="Pfam" id="PF00078">
    <property type="entry name" value="RVT_1"/>
    <property type="match status" value="1"/>
</dbReference>
<dbReference type="Proteomes" id="UP001623348">
    <property type="component" value="Unassembled WGS sequence"/>
</dbReference>
<dbReference type="InterPro" id="IPR043502">
    <property type="entry name" value="DNA/RNA_pol_sf"/>
</dbReference>
<evidence type="ECO:0000259" key="2">
    <source>
        <dbReference type="Pfam" id="PF00078"/>
    </source>
</evidence>
<dbReference type="Gene3D" id="3.10.10.10">
    <property type="entry name" value="HIV Type 1 Reverse Transcriptase, subunit A, domain 1"/>
    <property type="match status" value="2"/>
</dbReference>
<keyword evidence="4" id="KW-1185">Reference proteome</keyword>
<organism evidence="3 4">
    <name type="scientific">Grus japonensis</name>
    <name type="common">Japanese crane</name>
    <name type="synonym">Red-crowned crane</name>
    <dbReference type="NCBI Taxonomy" id="30415"/>
    <lineage>
        <taxon>Eukaryota</taxon>
        <taxon>Metazoa</taxon>
        <taxon>Chordata</taxon>
        <taxon>Craniata</taxon>
        <taxon>Vertebrata</taxon>
        <taxon>Euteleostomi</taxon>
        <taxon>Archelosauria</taxon>
        <taxon>Archosauria</taxon>
        <taxon>Dinosauria</taxon>
        <taxon>Saurischia</taxon>
        <taxon>Theropoda</taxon>
        <taxon>Coelurosauria</taxon>
        <taxon>Aves</taxon>
        <taxon>Neognathae</taxon>
        <taxon>Neoaves</taxon>
        <taxon>Gruiformes</taxon>
        <taxon>Gruidae</taxon>
        <taxon>Grus</taxon>
    </lineage>
</organism>
<dbReference type="InterPro" id="IPR051320">
    <property type="entry name" value="Viral_Replic_Matur_Polypro"/>
</dbReference>
<feature type="region of interest" description="Disordered" evidence="1">
    <location>
        <begin position="377"/>
        <end position="398"/>
    </location>
</feature>